<gene>
    <name evidence="1" type="ORF">MtrunA17_Chr8g0336431</name>
</gene>
<accession>A0A396GIZ7</accession>
<dbReference type="EMBL" id="PSQE01000008">
    <property type="protein sequence ID" value="RHN38737.1"/>
    <property type="molecule type" value="Genomic_DNA"/>
</dbReference>
<dbReference type="AlphaFoldDB" id="A0A396GIZ7"/>
<name>A0A396GIZ7_MEDTR</name>
<evidence type="ECO:0000313" key="1">
    <source>
        <dbReference type="EMBL" id="RHN38737.1"/>
    </source>
</evidence>
<proteinExistence type="predicted"/>
<protein>
    <submittedName>
        <fullName evidence="1">Uncharacterized protein</fullName>
    </submittedName>
</protein>
<sequence length="101" mass="12174">MQRLKLFLVNVMVPYLLTQKRFDIYNKTVRNVDDLYEKHLYEKHINLDFNLDVWADVSRLFKKRYKKSDEQAKKIGKIGEKLANAYLTEMYNDEVNGVEIR</sequence>
<reference evidence="2" key="1">
    <citation type="journal article" date="2018" name="Nat. Plants">
        <title>Whole-genome landscape of Medicago truncatula symbiotic genes.</title>
        <authorList>
            <person name="Pecrix Y."/>
            <person name="Staton S.E."/>
            <person name="Sallet E."/>
            <person name="Lelandais-Briere C."/>
            <person name="Moreau S."/>
            <person name="Carrere S."/>
            <person name="Blein T."/>
            <person name="Jardinaud M.F."/>
            <person name="Latrasse D."/>
            <person name="Zouine M."/>
            <person name="Zahm M."/>
            <person name="Kreplak J."/>
            <person name="Mayjonade B."/>
            <person name="Satge C."/>
            <person name="Perez M."/>
            <person name="Cauet S."/>
            <person name="Marande W."/>
            <person name="Chantry-Darmon C."/>
            <person name="Lopez-Roques C."/>
            <person name="Bouchez O."/>
            <person name="Berard A."/>
            <person name="Debelle F."/>
            <person name="Munos S."/>
            <person name="Bendahmane A."/>
            <person name="Berges H."/>
            <person name="Niebel A."/>
            <person name="Buitink J."/>
            <person name="Frugier F."/>
            <person name="Benhamed M."/>
            <person name="Crespi M."/>
            <person name="Gouzy J."/>
            <person name="Gamas P."/>
        </authorList>
    </citation>
    <scope>NUCLEOTIDE SEQUENCE [LARGE SCALE GENOMIC DNA]</scope>
    <source>
        <strain evidence="2">cv. Jemalong A17</strain>
    </source>
</reference>
<dbReference type="Gramene" id="rna44702">
    <property type="protein sequence ID" value="RHN38737.1"/>
    <property type="gene ID" value="gene44702"/>
</dbReference>
<comment type="caution">
    <text evidence="1">The sequence shown here is derived from an EMBL/GenBank/DDBJ whole genome shotgun (WGS) entry which is preliminary data.</text>
</comment>
<organism evidence="1 2">
    <name type="scientific">Medicago truncatula</name>
    <name type="common">Barrel medic</name>
    <name type="synonym">Medicago tribuloides</name>
    <dbReference type="NCBI Taxonomy" id="3880"/>
    <lineage>
        <taxon>Eukaryota</taxon>
        <taxon>Viridiplantae</taxon>
        <taxon>Streptophyta</taxon>
        <taxon>Embryophyta</taxon>
        <taxon>Tracheophyta</taxon>
        <taxon>Spermatophyta</taxon>
        <taxon>Magnoliopsida</taxon>
        <taxon>eudicotyledons</taxon>
        <taxon>Gunneridae</taxon>
        <taxon>Pentapetalae</taxon>
        <taxon>rosids</taxon>
        <taxon>fabids</taxon>
        <taxon>Fabales</taxon>
        <taxon>Fabaceae</taxon>
        <taxon>Papilionoideae</taxon>
        <taxon>50 kb inversion clade</taxon>
        <taxon>NPAAA clade</taxon>
        <taxon>Hologalegina</taxon>
        <taxon>IRL clade</taxon>
        <taxon>Trifolieae</taxon>
        <taxon>Medicago</taxon>
    </lineage>
</organism>
<dbReference type="Proteomes" id="UP000265566">
    <property type="component" value="Chromosome 8"/>
</dbReference>
<evidence type="ECO:0000313" key="2">
    <source>
        <dbReference type="Proteomes" id="UP000265566"/>
    </source>
</evidence>